<dbReference type="EMBL" id="JABDTM020026325">
    <property type="protein sequence ID" value="KAH0812066.1"/>
    <property type="molecule type" value="Genomic_DNA"/>
</dbReference>
<dbReference type="GO" id="GO:0070971">
    <property type="term" value="C:endoplasmic reticulum exit site"/>
    <property type="evidence" value="ECO:0007669"/>
    <property type="project" value="TreeGrafter"/>
</dbReference>
<dbReference type="Proteomes" id="UP000719412">
    <property type="component" value="Unassembled WGS sequence"/>
</dbReference>
<comment type="subcellular location">
    <subcellularLocation>
        <location evidence="1">Cytoplasmic vesicle</location>
        <location evidence="1">COPII-coated vesicle membrane</location>
        <topology evidence="1">Peripheral membrane protein</topology>
        <orientation evidence="1">Cytoplasmic side</orientation>
    </subcellularLocation>
    <subcellularLocation>
        <location evidence="2">Endoplasmic reticulum membrane</location>
        <topology evidence="2">Peripheral membrane protein</topology>
        <orientation evidence="2">Cytoplasmic side</orientation>
    </subcellularLocation>
</comment>
<dbReference type="InterPro" id="IPR050550">
    <property type="entry name" value="SEC23_SEC24_subfamily"/>
</dbReference>
<feature type="compositionally biased region" description="Polar residues" evidence="7">
    <location>
        <begin position="34"/>
        <end position="43"/>
    </location>
</feature>
<evidence type="ECO:0000256" key="4">
    <source>
        <dbReference type="ARBA" id="ARBA00022448"/>
    </source>
</evidence>
<feature type="compositionally biased region" description="Pro residues" evidence="7">
    <location>
        <begin position="47"/>
        <end position="59"/>
    </location>
</feature>
<dbReference type="InterPro" id="IPR029006">
    <property type="entry name" value="ADF-H/Gelsolin-like_dom_sf"/>
</dbReference>
<dbReference type="InterPro" id="IPR036465">
    <property type="entry name" value="vWFA_dom_sf"/>
</dbReference>
<dbReference type="InterPro" id="IPR041742">
    <property type="entry name" value="Sec24-like_trunk_dom"/>
</dbReference>
<evidence type="ECO:0000313" key="14">
    <source>
        <dbReference type="Proteomes" id="UP000719412"/>
    </source>
</evidence>
<dbReference type="GO" id="GO:0090110">
    <property type="term" value="P:COPII-coated vesicle cargo loading"/>
    <property type="evidence" value="ECO:0007669"/>
    <property type="project" value="TreeGrafter"/>
</dbReference>
<dbReference type="Pfam" id="PF08033">
    <property type="entry name" value="Sec23_BS"/>
    <property type="match status" value="1"/>
</dbReference>
<dbReference type="Gene3D" id="2.30.30.380">
    <property type="entry name" value="Zn-finger domain of Sec23/24"/>
    <property type="match status" value="1"/>
</dbReference>
<feature type="domain" description="Gelsolin-like" evidence="8">
    <location>
        <begin position="724"/>
        <end position="794"/>
    </location>
</feature>
<evidence type="ECO:0000256" key="1">
    <source>
        <dbReference type="ARBA" id="ARBA00004299"/>
    </source>
</evidence>
<dbReference type="FunFam" id="3.40.50.410:FF:000020">
    <property type="entry name" value="protein transport protein Sec24D isoform X1"/>
    <property type="match status" value="1"/>
</dbReference>
<feature type="domain" description="Sec23/Sec24 beta-sandwich" evidence="12">
    <location>
        <begin position="506"/>
        <end position="589"/>
    </location>
</feature>
<feature type="compositionally biased region" description="Low complexity" evidence="7">
    <location>
        <begin position="67"/>
        <end position="79"/>
    </location>
</feature>
<dbReference type="SUPFAM" id="SSF82754">
    <property type="entry name" value="C-terminal, gelsolin-like domain of Sec23/24"/>
    <property type="match status" value="1"/>
</dbReference>
<dbReference type="Gene3D" id="1.20.120.730">
    <property type="entry name" value="Sec23/Sec24 helical domain"/>
    <property type="match status" value="1"/>
</dbReference>
<evidence type="ECO:0000259" key="10">
    <source>
        <dbReference type="Pfam" id="PF04811"/>
    </source>
</evidence>
<feature type="domain" description="Sec23/Sec24 helical" evidence="11">
    <location>
        <begin position="601"/>
        <end position="702"/>
    </location>
</feature>
<proteinExistence type="inferred from homology"/>
<name>A0A8J6HD79_TENMO</name>
<feature type="compositionally biased region" description="Polar residues" evidence="7">
    <location>
        <begin position="89"/>
        <end position="98"/>
    </location>
</feature>
<feature type="domain" description="Zinc finger Sec23/Sec24-type" evidence="9">
    <location>
        <begin position="182"/>
        <end position="215"/>
    </location>
</feature>
<keyword evidence="5" id="KW-0653">Protein transport</keyword>
<comment type="similarity">
    <text evidence="3">Belongs to the SEC23/SEC24 family. SEC24 subfamily.</text>
</comment>
<dbReference type="GO" id="GO:0006886">
    <property type="term" value="P:intracellular protein transport"/>
    <property type="evidence" value="ECO:0007669"/>
    <property type="project" value="InterPro"/>
</dbReference>
<comment type="caution">
    <text evidence="13">The sequence shown here is derived from an EMBL/GenBank/DDBJ whole genome shotgun (WGS) entry which is preliminary data.</text>
</comment>
<feature type="domain" description="Sec23/Sec24 trunk" evidence="10">
    <location>
        <begin position="257"/>
        <end position="499"/>
    </location>
</feature>
<dbReference type="InterPro" id="IPR006896">
    <property type="entry name" value="Sec23/24_trunk_dom"/>
</dbReference>
<evidence type="ECO:0000256" key="2">
    <source>
        <dbReference type="ARBA" id="ARBA00004397"/>
    </source>
</evidence>
<dbReference type="InterPro" id="IPR012990">
    <property type="entry name" value="Beta-sandwich_Sec23_24"/>
</dbReference>
<reference evidence="13" key="2">
    <citation type="submission" date="2021-08" db="EMBL/GenBank/DDBJ databases">
        <authorList>
            <person name="Eriksson T."/>
        </authorList>
    </citation>
    <scope>NUCLEOTIDE SEQUENCE</scope>
    <source>
        <strain evidence="13">Stoneville</strain>
        <tissue evidence="13">Whole head</tissue>
    </source>
</reference>
<keyword evidence="4" id="KW-0813">Transport</keyword>
<accession>A0A8J6HD79</accession>
<dbReference type="GO" id="GO:0030127">
    <property type="term" value="C:COPII vesicle coat"/>
    <property type="evidence" value="ECO:0007669"/>
    <property type="project" value="InterPro"/>
</dbReference>
<dbReference type="Pfam" id="PF00626">
    <property type="entry name" value="Gelsolin"/>
    <property type="match status" value="1"/>
</dbReference>
<reference evidence="13" key="1">
    <citation type="journal article" date="2020" name="J Insects Food Feed">
        <title>The yellow mealworm (Tenebrio molitor) genome: a resource for the emerging insects as food and feed industry.</title>
        <authorList>
            <person name="Eriksson T."/>
            <person name="Andere A."/>
            <person name="Kelstrup H."/>
            <person name="Emery V."/>
            <person name="Picard C."/>
        </authorList>
    </citation>
    <scope>NUCLEOTIDE SEQUENCE</scope>
    <source>
        <strain evidence="13">Stoneville</strain>
        <tissue evidence="13">Whole head</tissue>
    </source>
</reference>
<evidence type="ECO:0000259" key="9">
    <source>
        <dbReference type="Pfam" id="PF04810"/>
    </source>
</evidence>
<dbReference type="Gene3D" id="3.40.20.10">
    <property type="entry name" value="Severin"/>
    <property type="match status" value="1"/>
</dbReference>
<dbReference type="InterPro" id="IPR036180">
    <property type="entry name" value="Gelsolin-like_dom_sf"/>
</dbReference>
<dbReference type="Pfam" id="PF04815">
    <property type="entry name" value="Sec23_helical"/>
    <property type="match status" value="1"/>
</dbReference>
<evidence type="ECO:0000259" key="11">
    <source>
        <dbReference type="Pfam" id="PF04815"/>
    </source>
</evidence>
<dbReference type="Pfam" id="PF04811">
    <property type="entry name" value="Sec23_trunk"/>
    <property type="match status" value="1"/>
</dbReference>
<dbReference type="GO" id="GO:0008270">
    <property type="term" value="F:zinc ion binding"/>
    <property type="evidence" value="ECO:0007669"/>
    <property type="project" value="InterPro"/>
</dbReference>
<dbReference type="Gene3D" id="2.60.40.1670">
    <property type="entry name" value="beta-sandwich domain of Sec23/24"/>
    <property type="match status" value="1"/>
</dbReference>
<keyword evidence="6" id="KW-0968">Cytoplasmic vesicle</keyword>
<dbReference type="InterPro" id="IPR006900">
    <property type="entry name" value="Sec23/24_helical_dom"/>
</dbReference>
<gene>
    <name evidence="13" type="ORF">GEV33_010725</name>
</gene>
<dbReference type="PANTHER" id="PTHR13803">
    <property type="entry name" value="SEC24-RELATED PROTEIN"/>
    <property type="match status" value="1"/>
</dbReference>
<dbReference type="Gene3D" id="3.40.50.410">
    <property type="entry name" value="von Willebrand factor, type A domain"/>
    <property type="match status" value="1"/>
</dbReference>
<dbReference type="AlphaFoldDB" id="A0A8J6HD79"/>
<dbReference type="PANTHER" id="PTHR13803:SF4">
    <property type="entry name" value="SECRETORY 24CD, ISOFORM C"/>
    <property type="match status" value="1"/>
</dbReference>
<dbReference type="InterPro" id="IPR006895">
    <property type="entry name" value="Znf_Sec23_Sec24"/>
</dbReference>
<dbReference type="GO" id="GO:0000149">
    <property type="term" value="F:SNARE binding"/>
    <property type="evidence" value="ECO:0007669"/>
    <property type="project" value="TreeGrafter"/>
</dbReference>
<feature type="region of interest" description="Disordered" evidence="7">
    <location>
        <begin position="1"/>
        <end position="98"/>
    </location>
</feature>
<dbReference type="SUPFAM" id="SSF81995">
    <property type="entry name" value="beta-sandwich domain of Sec23/24"/>
    <property type="match status" value="1"/>
</dbReference>
<dbReference type="SUPFAM" id="SSF53300">
    <property type="entry name" value="vWA-like"/>
    <property type="match status" value="1"/>
</dbReference>
<dbReference type="InterPro" id="IPR036175">
    <property type="entry name" value="Sec23/24_helical_dom_sf"/>
</dbReference>
<dbReference type="Pfam" id="PF04810">
    <property type="entry name" value="zf-Sec23_Sec24"/>
    <property type="match status" value="1"/>
</dbReference>
<evidence type="ECO:0008006" key="15">
    <source>
        <dbReference type="Google" id="ProtNLM"/>
    </source>
</evidence>
<evidence type="ECO:0000259" key="8">
    <source>
        <dbReference type="Pfam" id="PF00626"/>
    </source>
</evidence>
<evidence type="ECO:0000256" key="7">
    <source>
        <dbReference type="SAM" id="MobiDB-lite"/>
    </source>
</evidence>
<keyword evidence="14" id="KW-1185">Reference proteome</keyword>
<dbReference type="InterPro" id="IPR036174">
    <property type="entry name" value="Znf_Sec23_Sec24_sf"/>
</dbReference>
<organism evidence="13 14">
    <name type="scientific">Tenebrio molitor</name>
    <name type="common">Yellow mealworm beetle</name>
    <dbReference type="NCBI Taxonomy" id="7067"/>
    <lineage>
        <taxon>Eukaryota</taxon>
        <taxon>Metazoa</taxon>
        <taxon>Ecdysozoa</taxon>
        <taxon>Arthropoda</taxon>
        <taxon>Hexapoda</taxon>
        <taxon>Insecta</taxon>
        <taxon>Pterygota</taxon>
        <taxon>Neoptera</taxon>
        <taxon>Endopterygota</taxon>
        <taxon>Coleoptera</taxon>
        <taxon>Polyphaga</taxon>
        <taxon>Cucujiformia</taxon>
        <taxon>Tenebrionidae</taxon>
        <taxon>Tenebrio</taxon>
    </lineage>
</organism>
<evidence type="ECO:0000259" key="12">
    <source>
        <dbReference type="Pfam" id="PF08033"/>
    </source>
</evidence>
<dbReference type="SUPFAM" id="SSF81811">
    <property type="entry name" value="Helical domain of Sec23/24"/>
    <property type="match status" value="1"/>
</dbReference>
<evidence type="ECO:0000256" key="5">
    <source>
        <dbReference type="ARBA" id="ARBA00022927"/>
    </source>
</evidence>
<evidence type="ECO:0000256" key="3">
    <source>
        <dbReference type="ARBA" id="ARBA00008334"/>
    </source>
</evidence>
<evidence type="ECO:0000256" key="6">
    <source>
        <dbReference type="ARBA" id="ARBA00023329"/>
    </source>
</evidence>
<dbReference type="CDD" id="cd01479">
    <property type="entry name" value="Sec24-like"/>
    <property type="match status" value="1"/>
</dbReference>
<dbReference type="SUPFAM" id="SSF82919">
    <property type="entry name" value="Zn-finger domain of Sec23/24"/>
    <property type="match status" value="1"/>
</dbReference>
<dbReference type="InterPro" id="IPR007123">
    <property type="entry name" value="Gelsolin-like_dom"/>
</dbReference>
<evidence type="ECO:0000313" key="13">
    <source>
        <dbReference type="EMBL" id="KAH0812066.1"/>
    </source>
</evidence>
<dbReference type="GO" id="GO:0005789">
    <property type="term" value="C:endoplasmic reticulum membrane"/>
    <property type="evidence" value="ECO:0007669"/>
    <property type="project" value="UniProtKB-SubCell"/>
</dbReference>
<protein>
    <recommendedName>
        <fullName evidence="15">Protein transport protein Sec24C</fullName>
    </recommendedName>
</protein>
<sequence length="854" mass="95345">MQGMNLGANRQYPGAPMKGVMNGDNGPHMPPPLTQQQYMNGQQMRAPPGPGYPPMPGQQPGPGGLGAYPQPAYQQPQQAKRLDPDQMPSPIQVTQDDQQNRSGIFCTNQKGLVPPLVTTNFVVQDQGNASPRFIRSSMYNVPVSQDIMKQTAVPFSLVISPMARTVDQEYPPPIVNFGDLGPVRCIRCKAYMCPYMQFIDSGRRFQCLFCKATTDAEYFQHLDHTGQRLDRFERPELVLGTYEFVATPEYCRNNTLPKPPAIVFVIDVSYNNIKSGLVHLLCSQIKDIIQNLPVDQGQEKSNMRVGFITYNSSVHFYNIKGNLAAPQMLIVGDIQEMFMPLLDGFLCTPEESGPVIDSLMQQIPAMFGDTRETETILLPAILAGLEALKASDCAGKLLVFHSSLPTHEGPGKLKNRDDRKLLATDKEKSVLTPQTQAYNQLGQDCVAAGCSVDLFIFNNAYIDVATIGQVSRLTGGQVHKYTYFQADVDGERLVKDIITDISRPIAFDAIMRVRTSTGVRPTDFYGHFYMSNTTDMELAAIDCDKAVAVEIKHDDKLSEEEGVYIQAALLYTSCSGQRRLRIINLSLKTCSQMSDLYRNCDCDTIINYISKQATYKLFEHNPKAVKDNIVTRAAQILATYRKNCASPSSAGQLILPECMKLLPLYVNCLLKSDALSGGSDMTLDDRSYVMQEVMIMDIPTSVNYFYPRLIPLIDLDPTQDPVEIPPPIRCTIDKMNEQGVYILENGIHMFLWIGLGASPDFIQKVFGVPSAIQVDIEKVALPELDTPLSVAVRTIIDDIRTQRHKCMRLTIVRQREKLEPVFKHFLAEDRGTDGSPSYVDFLIHMHKEIRALLS</sequence>